<gene>
    <name evidence="2" type="ORF">Q5Y72_04975</name>
</gene>
<feature type="region of interest" description="Disordered" evidence="1">
    <location>
        <begin position="1"/>
        <end position="22"/>
    </location>
</feature>
<reference evidence="2 3" key="1">
    <citation type="submission" date="2023-08" db="EMBL/GenBank/DDBJ databases">
        <authorList>
            <person name="Park J.-S."/>
        </authorList>
    </citation>
    <scope>NUCLEOTIDE SEQUENCE [LARGE SCALE GENOMIC DNA]</scope>
    <source>
        <strain evidence="2 3">2205BS29-5</strain>
    </source>
</reference>
<sequence length="83" mass="9486">MRGTIQRVMSGLSFSSGFRKPVAGDDLNRRFGTFAGQVVKGQVRQPQLRPPQRMQSQQQRHQQSATPPQRRAVARQPRPQHPR</sequence>
<dbReference type="RefSeq" id="WP_305962286.1">
    <property type="nucleotide sequence ID" value="NZ_JAVAMQ010000003.1"/>
</dbReference>
<name>A0ABT9J9E5_9RHOB</name>
<protein>
    <submittedName>
        <fullName evidence="2">Uncharacterized protein</fullName>
    </submittedName>
</protein>
<feature type="compositionally biased region" description="Low complexity" evidence="1">
    <location>
        <begin position="42"/>
        <end position="77"/>
    </location>
</feature>
<evidence type="ECO:0000313" key="3">
    <source>
        <dbReference type="Proteomes" id="UP001224997"/>
    </source>
</evidence>
<evidence type="ECO:0000313" key="2">
    <source>
        <dbReference type="EMBL" id="MDP5306438.1"/>
    </source>
</evidence>
<proteinExistence type="predicted"/>
<evidence type="ECO:0000256" key="1">
    <source>
        <dbReference type="SAM" id="MobiDB-lite"/>
    </source>
</evidence>
<organism evidence="2 3">
    <name type="scientific">Paracoccus spongiarum</name>
    <dbReference type="NCBI Taxonomy" id="3064387"/>
    <lineage>
        <taxon>Bacteria</taxon>
        <taxon>Pseudomonadati</taxon>
        <taxon>Pseudomonadota</taxon>
        <taxon>Alphaproteobacteria</taxon>
        <taxon>Rhodobacterales</taxon>
        <taxon>Paracoccaceae</taxon>
        <taxon>Paracoccus</taxon>
    </lineage>
</organism>
<dbReference type="Proteomes" id="UP001224997">
    <property type="component" value="Unassembled WGS sequence"/>
</dbReference>
<keyword evidence="3" id="KW-1185">Reference proteome</keyword>
<accession>A0ABT9J9E5</accession>
<dbReference type="EMBL" id="JAVAMQ010000003">
    <property type="protein sequence ID" value="MDP5306438.1"/>
    <property type="molecule type" value="Genomic_DNA"/>
</dbReference>
<feature type="region of interest" description="Disordered" evidence="1">
    <location>
        <begin position="38"/>
        <end position="83"/>
    </location>
</feature>
<comment type="caution">
    <text evidence="2">The sequence shown here is derived from an EMBL/GenBank/DDBJ whole genome shotgun (WGS) entry which is preliminary data.</text>
</comment>